<accession>A0ABW3N9W8</accession>
<keyword evidence="4" id="KW-1185">Reference proteome</keyword>
<evidence type="ECO:0000259" key="1">
    <source>
        <dbReference type="Pfam" id="PF07075"/>
    </source>
</evidence>
<dbReference type="PIRSF" id="PIRSF016719">
    <property type="entry name" value="UCP016719"/>
    <property type="match status" value="1"/>
</dbReference>
<gene>
    <name evidence="3" type="ORF">ACFQ1Q_08875</name>
</gene>
<dbReference type="InterPro" id="IPR048503">
    <property type="entry name" value="NamZ_C"/>
</dbReference>
<dbReference type="RefSeq" id="WP_386130068.1">
    <property type="nucleotide sequence ID" value="NZ_JBHTJL010000009.1"/>
</dbReference>
<sequence>MGLNLLKNTVLFKITIGILFIVLACGNGRKSEVGSLKLEVESDSTEVENSEIIVGANRVEKYLPLLKGKHVGIVANQTSVIFEEKTEMEMKPHPSLSGQYGTFIISTSIHEHLVDSLLNSNINITKVFSPEHGFRGKADAGAHVEDGVDKKTGLPIFSLHGKNKKPTTEQLKDLDIVVFDIQDVGVRFYTYISTLHYVMEACAEQNIPVLVLDRPNPNGSYIDGPTLEKEHSSFLGMHPIPLVHGMTIGEYAQMINGEGWLANKVKADLTVIPVKNYSRDMTYSLPIRPSPNLPNDQSILLYPSLGLFEGTTINAGRGTEFQFQRYGAPYLDTMNYKFSYTPKANFGSKYPKHKGEVCYGEDLSEVKVERKFTLTYIIEAYKSYAGYSNKDKWEFFNTENFTKHAGTKKLQKQIESGKTEIEIKKTWESDLESFKKMREPYLIYNGR</sequence>
<feature type="domain" description="Peptidoglycan beta-N-acetylmuramidase NamZ N-terminal" evidence="1">
    <location>
        <begin position="110"/>
        <end position="296"/>
    </location>
</feature>
<dbReference type="PANTHER" id="PTHR42915:SF1">
    <property type="entry name" value="PEPTIDOGLYCAN BETA-N-ACETYLMURAMIDASE NAMZ"/>
    <property type="match status" value="1"/>
</dbReference>
<dbReference type="Pfam" id="PF07075">
    <property type="entry name" value="NamZ_N"/>
    <property type="match status" value="1"/>
</dbReference>
<dbReference type="PROSITE" id="PS51257">
    <property type="entry name" value="PROKAR_LIPOPROTEIN"/>
    <property type="match status" value="1"/>
</dbReference>
<organism evidence="3 4">
    <name type="scientific">Winogradskyella litorisediminis</name>
    <dbReference type="NCBI Taxonomy" id="1156618"/>
    <lineage>
        <taxon>Bacteria</taxon>
        <taxon>Pseudomonadati</taxon>
        <taxon>Bacteroidota</taxon>
        <taxon>Flavobacteriia</taxon>
        <taxon>Flavobacteriales</taxon>
        <taxon>Flavobacteriaceae</taxon>
        <taxon>Winogradskyella</taxon>
    </lineage>
</organism>
<dbReference type="EMBL" id="JBHTJL010000009">
    <property type="protein sequence ID" value="MFD1063360.1"/>
    <property type="molecule type" value="Genomic_DNA"/>
</dbReference>
<evidence type="ECO:0000259" key="2">
    <source>
        <dbReference type="Pfam" id="PF20732"/>
    </source>
</evidence>
<dbReference type="Gene3D" id="3.90.1150.140">
    <property type="match status" value="1"/>
</dbReference>
<dbReference type="Gene3D" id="3.40.50.12170">
    <property type="entry name" value="Uncharacterised protein PF07075, DUF1343"/>
    <property type="match status" value="1"/>
</dbReference>
<feature type="domain" description="Peptidoglycan beta-N-acetylmuramidase NamZ C-terminal" evidence="2">
    <location>
        <begin position="300"/>
        <end position="444"/>
    </location>
</feature>
<comment type="caution">
    <text evidence="3">The sequence shown here is derived from an EMBL/GenBank/DDBJ whole genome shotgun (WGS) entry which is preliminary data.</text>
</comment>
<evidence type="ECO:0000313" key="4">
    <source>
        <dbReference type="Proteomes" id="UP001597013"/>
    </source>
</evidence>
<dbReference type="InterPro" id="IPR008302">
    <property type="entry name" value="NamZ"/>
</dbReference>
<name>A0ABW3N9W8_9FLAO</name>
<dbReference type="PANTHER" id="PTHR42915">
    <property type="entry name" value="HYPOTHETICAL 460 KDA PROTEIN IN FEUA-SIGW INTERGENIC REGION [PRECURSOR]"/>
    <property type="match status" value="1"/>
</dbReference>
<dbReference type="Pfam" id="PF20732">
    <property type="entry name" value="NamZ_C"/>
    <property type="match status" value="1"/>
</dbReference>
<reference evidence="4" key="1">
    <citation type="journal article" date="2019" name="Int. J. Syst. Evol. Microbiol.">
        <title>The Global Catalogue of Microorganisms (GCM) 10K type strain sequencing project: providing services to taxonomists for standard genome sequencing and annotation.</title>
        <authorList>
            <consortium name="The Broad Institute Genomics Platform"/>
            <consortium name="The Broad Institute Genome Sequencing Center for Infectious Disease"/>
            <person name="Wu L."/>
            <person name="Ma J."/>
        </authorList>
    </citation>
    <scope>NUCLEOTIDE SEQUENCE [LARGE SCALE GENOMIC DNA]</scope>
    <source>
        <strain evidence="4">CCUG 62215</strain>
    </source>
</reference>
<dbReference type="Proteomes" id="UP001597013">
    <property type="component" value="Unassembled WGS sequence"/>
</dbReference>
<protein>
    <submittedName>
        <fullName evidence="3">Exo-beta-N-acetylmuramidase NamZ domain-containing protein</fullName>
    </submittedName>
</protein>
<dbReference type="InterPro" id="IPR048502">
    <property type="entry name" value="NamZ_N"/>
</dbReference>
<evidence type="ECO:0000313" key="3">
    <source>
        <dbReference type="EMBL" id="MFD1063360.1"/>
    </source>
</evidence>
<proteinExistence type="predicted"/>